<evidence type="ECO:0000313" key="2">
    <source>
        <dbReference type="EMBL" id="CEK95372.1"/>
    </source>
</evidence>
<keyword evidence="1" id="KW-0472">Membrane</keyword>
<dbReference type="AlphaFoldDB" id="A0A0B7BR71"/>
<proteinExistence type="predicted"/>
<evidence type="ECO:0000256" key="1">
    <source>
        <dbReference type="SAM" id="Phobius"/>
    </source>
</evidence>
<accession>A0A0B7BR71</accession>
<protein>
    <submittedName>
        <fullName evidence="2">Uncharacterized protein</fullName>
    </submittedName>
</protein>
<feature type="transmembrane region" description="Helical" evidence="1">
    <location>
        <begin position="35"/>
        <end position="58"/>
    </location>
</feature>
<gene>
    <name evidence="2" type="primary">ORF206644</name>
</gene>
<reference evidence="2" key="1">
    <citation type="submission" date="2014-12" db="EMBL/GenBank/DDBJ databases">
        <title>Insight into the proteome of Arion vulgaris.</title>
        <authorList>
            <person name="Aradska J."/>
            <person name="Bulat T."/>
            <person name="Smidak R."/>
            <person name="Sarate P."/>
            <person name="Gangsoo J."/>
            <person name="Sialana F."/>
            <person name="Bilban M."/>
            <person name="Lubec G."/>
        </authorList>
    </citation>
    <scope>NUCLEOTIDE SEQUENCE</scope>
    <source>
        <tissue evidence="2">Skin</tissue>
    </source>
</reference>
<organism evidence="2">
    <name type="scientific">Arion vulgaris</name>
    <dbReference type="NCBI Taxonomy" id="1028688"/>
    <lineage>
        <taxon>Eukaryota</taxon>
        <taxon>Metazoa</taxon>
        <taxon>Spiralia</taxon>
        <taxon>Lophotrochozoa</taxon>
        <taxon>Mollusca</taxon>
        <taxon>Gastropoda</taxon>
        <taxon>Heterobranchia</taxon>
        <taxon>Euthyneura</taxon>
        <taxon>Panpulmonata</taxon>
        <taxon>Eupulmonata</taxon>
        <taxon>Stylommatophora</taxon>
        <taxon>Helicina</taxon>
        <taxon>Arionoidea</taxon>
        <taxon>Arionidae</taxon>
        <taxon>Arion</taxon>
    </lineage>
</organism>
<sequence length="59" mass="6929">MCQYPDHVARMSDKRNPKQLCGELEVQLHELQNKLLHTIFIMVVLWDLMLPVCACYILS</sequence>
<keyword evidence="1" id="KW-1133">Transmembrane helix</keyword>
<keyword evidence="1" id="KW-0812">Transmembrane</keyword>
<name>A0A0B7BR71_9EUPU</name>
<dbReference type="EMBL" id="HACG01048507">
    <property type="protein sequence ID" value="CEK95372.1"/>
    <property type="molecule type" value="Transcribed_RNA"/>
</dbReference>